<keyword evidence="10" id="KW-1185">Reference proteome</keyword>
<dbReference type="GO" id="GO:0005737">
    <property type="term" value="C:cytoplasm"/>
    <property type="evidence" value="ECO:0007669"/>
    <property type="project" value="UniProtKB-SubCell"/>
</dbReference>
<dbReference type="PANTHER" id="PTHR30008">
    <property type="entry name" value="EXODEOXYRIBONUCLEASE 7 LARGE SUBUNIT"/>
    <property type="match status" value="1"/>
</dbReference>
<evidence type="ECO:0000256" key="3">
    <source>
        <dbReference type="ARBA" id="ARBA00022801"/>
    </source>
</evidence>
<reference evidence="10" key="1">
    <citation type="submission" date="2014-07" db="EMBL/GenBank/DDBJ databases">
        <authorList>
            <person name="Wibberg D."/>
        </authorList>
    </citation>
    <scope>NUCLEOTIDE SEQUENCE [LARGE SCALE GENOMIC DNA]</scope>
    <source>
        <strain evidence="10">DG5</strain>
    </source>
</reference>
<keyword evidence="1 5" id="KW-0963">Cytoplasm</keyword>
<dbReference type="CDD" id="cd04489">
    <property type="entry name" value="ExoVII_LU_OBF"/>
    <property type="match status" value="1"/>
</dbReference>
<protein>
    <recommendedName>
        <fullName evidence="5">Exodeoxyribonuclease 7 large subunit</fullName>
        <ecNumber evidence="5">3.1.11.6</ecNumber>
    </recommendedName>
    <alternativeName>
        <fullName evidence="5">Exodeoxyribonuclease VII large subunit</fullName>
        <shortName evidence="5">Exonuclease VII large subunit</shortName>
    </alternativeName>
</protein>
<dbReference type="PATRIC" id="fig|29343.3.peg.1109"/>
<comment type="subcellular location">
    <subcellularLocation>
        <location evidence="5 6">Cytoplasm</location>
    </subcellularLocation>
</comment>
<accession>A0A078KSQ1</accession>
<evidence type="ECO:0000259" key="7">
    <source>
        <dbReference type="Pfam" id="PF02601"/>
    </source>
</evidence>
<keyword evidence="4 5" id="KW-0269">Exonuclease</keyword>
<organism evidence="9 10">
    <name type="scientific">[Clostridium] cellulosi</name>
    <dbReference type="NCBI Taxonomy" id="29343"/>
    <lineage>
        <taxon>Bacteria</taxon>
        <taxon>Bacillati</taxon>
        <taxon>Bacillota</taxon>
        <taxon>Clostridia</taxon>
        <taxon>Eubacteriales</taxon>
        <taxon>Oscillospiraceae</taxon>
        <taxon>Oscillospiraceae incertae sedis</taxon>
    </lineage>
</organism>
<feature type="domain" description="OB-fold nucleic acid binding" evidence="8">
    <location>
        <begin position="8"/>
        <end position="104"/>
    </location>
</feature>
<dbReference type="KEGG" id="ccel:CCDG5_1052"/>
<dbReference type="InterPro" id="IPR003753">
    <property type="entry name" value="Exonuc_VII_L"/>
</dbReference>
<dbReference type="InterPro" id="IPR020579">
    <property type="entry name" value="Exonuc_VII_lsu_C"/>
</dbReference>
<proteinExistence type="inferred from homology"/>
<dbReference type="GO" id="GO:0009318">
    <property type="term" value="C:exodeoxyribonuclease VII complex"/>
    <property type="evidence" value="ECO:0007669"/>
    <property type="project" value="UniProtKB-UniRule"/>
</dbReference>
<comment type="function">
    <text evidence="5">Bidirectionally degrades single-stranded DNA into large acid-insoluble oligonucleotides, which are then degraded further into small acid-soluble oligonucleotides.</text>
</comment>
<evidence type="ECO:0000256" key="1">
    <source>
        <dbReference type="ARBA" id="ARBA00022490"/>
    </source>
</evidence>
<evidence type="ECO:0000256" key="5">
    <source>
        <dbReference type="HAMAP-Rule" id="MF_00378"/>
    </source>
</evidence>
<dbReference type="OrthoDB" id="9802795at2"/>
<dbReference type="GO" id="GO:0006308">
    <property type="term" value="P:DNA catabolic process"/>
    <property type="evidence" value="ECO:0007669"/>
    <property type="project" value="UniProtKB-UniRule"/>
</dbReference>
<comment type="catalytic activity">
    <reaction evidence="5 6">
        <text>Exonucleolytic cleavage in either 5'- to 3'- or 3'- to 5'-direction to yield nucleoside 5'-phosphates.</text>
        <dbReference type="EC" id="3.1.11.6"/>
    </reaction>
</comment>
<sequence>MSSGFEIITVSQLNYYVRSQLDSDPMLRNIFLRGEISNFTNHYRSGHLYMSLKDENAVIKAVMFKNSAQHLKFMPQNGMKIIAMGRVSLYERDGQYQFYIDDMQPDGVGALHIAFEQLKAKLASEGLFDESRKKPLPAFPERIGIVTSETGAALHDILNILKRRWPLASVLLYPVLVQGEQAPEQICKAINYFSKNKAADVLIVGRGGGSIEDLWTFNDECVARCIAACSIPVVSAVGHETDFTIADFAADLRAPTPSAAAELVSPDYVTILSRISYLKSELDRIIKHKLEEYEIRLDNAISNPVFKEPLSAINVHRIKFEETYAELNNAVNNILQKKKTEFSSLVSSLEALSPLKVLCRGYAMASDDHGVITSIKKLKPGKQFNLTLKDGTVECLANGEVMQQKGRVDNEK</sequence>
<evidence type="ECO:0000313" key="10">
    <source>
        <dbReference type="Proteomes" id="UP000032431"/>
    </source>
</evidence>
<name>A0A078KSQ1_9FIRM</name>
<dbReference type="HAMAP" id="MF_00378">
    <property type="entry name" value="Exonuc_7_L"/>
    <property type="match status" value="1"/>
</dbReference>
<dbReference type="NCBIfam" id="TIGR00237">
    <property type="entry name" value="xseA"/>
    <property type="match status" value="1"/>
</dbReference>
<dbReference type="InterPro" id="IPR025824">
    <property type="entry name" value="OB-fold_nuc-bd_dom"/>
</dbReference>
<dbReference type="EC" id="3.1.11.6" evidence="5"/>
<keyword evidence="3 5" id="KW-0378">Hydrolase</keyword>
<comment type="subunit">
    <text evidence="5">Heterooligomer composed of large and small subunits.</text>
</comment>
<evidence type="ECO:0000259" key="8">
    <source>
        <dbReference type="Pfam" id="PF13742"/>
    </source>
</evidence>
<dbReference type="STRING" id="29343.CCDG5_1052"/>
<dbReference type="GO" id="GO:0003676">
    <property type="term" value="F:nucleic acid binding"/>
    <property type="evidence" value="ECO:0007669"/>
    <property type="project" value="InterPro"/>
</dbReference>
<evidence type="ECO:0000256" key="4">
    <source>
        <dbReference type="ARBA" id="ARBA00022839"/>
    </source>
</evidence>
<comment type="similarity">
    <text evidence="5 6">Belongs to the XseA family.</text>
</comment>
<gene>
    <name evidence="5 9" type="primary">xseA</name>
    <name evidence="9" type="ORF">CCDG5_1052</name>
</gene>
<dbReference type="HOGENOM" id="CLU_023625_3_1_9"/>
<dbReference type="EMBL" id="LM995447">
    <property type="protein sequence ID" value="CDZ24169.1"/>
    <property type="molecule type" value="Genomic_DNA"/>
</dbReference>
<dbReference type="Proteomes" id="UP000032431">
    <property type="component" value="Chromosome I"/>
</dbReference>
<dbReference type="GO" id="GO:0008855">
    <property type="term" value="F:exodeoxyribonuclease VII activity"/>
    <property type="evidence" value="ECO:0007669"/>
    <property type="project" value="UniProtKB-UniRule"/>
</dbReference>
<dbReference type="Pfam" id="PF02601">
    <property type="entry name" value="Exonuc_VII_L"/>
    <property type="match status" value="1"/>
</dbReference>
<dbReference type="Pfam" id="PF13742">
    <property type="entry name" value="tRNA_anti_2"/>
    <property type="match status" value="1"/>
</dbReference>
<evidence type="ECO:0000256" key="2">
    <source>
        <dbReference type="ARBA" id="ARBA00022722"/>
    </source>
</evidence>
<evidence type="ECO:0000256" key="6">
    <source>
        <dbReference type="RuleBase" id="RU004355"/>
    </source>
</evidence>
<dbReference type="PANTHER" id="PTHR30008:SF0">
    <property type="entry name" value="EXODEOXYRIBONUCLEASE 7 LARGE SUBUNIT"/>
    <property type="match status" value="1"/>
</dbReference>
<dbReference type="AlphaFoldDB" id="A0A078KSQ1"/>
<feature type="domain" description="Exonuclease VII large subunit C-terminal" evidence="7">
    <location>
        <begin position="127"/>
        <end position="317"/>
    </location>
</feature>
<evidence type="ECO:0000313" key="9">
    <source>
        <dbReference type="EMBL" id="CDZ24169.1"/>
    </source>
</evidence>
<keyword evidence="2 5" id="KW-0540">Nuclease</keyword>